<comment type="caution">
    <text evidence="2">The sequence shown here is derived from an EMBL/GenBank/DDBJ whole genome shotgun (WGS) entry which is preliminary data.</text>
</comment>
<feature type="transmembrane region" description="Helical" evidence="1">
    <location>
        <begin position="50"/>
        <end position="71"/>
    </location>
</feature>
<reference evidence="2" key="1">
    <citation type="submission" date="2022-07" db="EMBL/GenBank/DDBJ databases">
        <title>Taxonomy of Novel Oxalotrophic and Methylotrophic Bacteria.</title>
        <authorList>
            <person name="Sahin N."/>
            <person name="Tani A."/>
        </authorList>
    </citation>
    <scope>NUCLEOTIDE SEQUENCE</scope>
    <source>
        <strain evidence="2">Y10</strain>
    </source>
</reference>
<evidence type="ECO:0000256" key="1">
    <source>
        <dbReference type="SAM" id="Phobius"/>
    </source>
</evidence>
<dbReference type="RefSeq" id="WP_281765938.1">
    <property type="nucleotide sequence ID" value="NZ_BRVO01000003.1"/>
</dbReference>
<feature type="transmembrane region" description="Helical" evidence="1">
    <location>
        <begin position="7"/>
        <end position="30"/>
    </location>
</feature>
<dbReference type="Proteomes" id="UP001143543">
    <property type="component" value="Unassembled WGS sequence"/>
</dbReference>
<sequence length="276" mass="32201">MEIVKKTLVICLIISLATTIYYYAAGLGYIPQLILGDFSFFDIFSAVNAIFWLFDNFLGLCILIGLVQILIKKEFTVMPIFKVPIYSILILKLSWFFMSLLITDDRIGFFNVPSEGAWIFWISHVYSTAICVLGIVYFTYERKHAAQKDVKEVSKMARFINLFLDNMFVTCLVISHISILKDFDNVLKSVLVYNDNFIWFMLLYRFIYYLVLELSFGQTLGKLHNNSYVAYENNRVKSIVLRTFCRWIPFDALSFFTEEGWHDKFSKTTVVKTTES</sequence>
<keyword evidence="1" id="KW-1133">Transmembrane helix</keyword>
<organism evidence="2 3">
    <name type="scientific">Neptunitalea lumnitzerae</name>
    <dbReference type="NCBI Taxonomy" id="2965509"/>
    <lineage>
        <taxon>Bacteria</taxon>
        <taxon>Pseudomonadati</taxon>
        <taxon>Bacteroidota</taxon>
        <taxon>Flavobacteriia</taxon>
        <taxon>Flavobacteriales</taxon>
        <taxon>Flavobacteriaceae</taxon>
        <taxon>Neptunitalea</taxon>
    </lineage>
</organism>
<dbReference type="EMBL" id="BRVO01000003">
    <property type="protein sequence ID" value="GLB50310.1"/>
    <property type="molecule type" value="Genomic_DNA"/>
</dbReference>
<keyword evidence="1" id="KW-0812">Transmembrane</keyword>
<feature type="transmembrane region" description="Helical" evidence="1">
    <location>
        <begin position="83"/>
        <end position="103"/>
    </location>
</feature>
<evidence type="ECO:0000313" key="3">
    <source>
        <dbReference type="Proteomes" id="UP001143543"/>
    </source>
</evidence>
<evidence type="ECO:0000313" key="2">
    <source>
        <dbReference type="EMBL" id="GLB50310.1"/>
    </source>
</evidence>
<accession>A0ABQ5MLL9</accession>
<proteinExistence type="predicted"/>
<keyword evidence="1" id="KW-0472">Membrane</keyword>
<feature type="transmembrane region" description="Helical" evidence="1">
    <location>
        <begin position="197"/>
        <end position="216"/>
    </location>
</feature>
<name>A0ABQ5MLL9_9FLAO</name>
<feature type="transmembrane region" description="Helical" evidence="1">
    <location>
        <begin position="159"/>
        <end position="177"/>
    </location>
</feature>
<feature type="transmembrane region" description="Helical" evidence="1">
    <location>
        <begin position="118"/>
        <end position="138"/>
    </location>
</feature>
<keyword evidence="3" id="KW-1185">Reference proteome</keyword>
<protein>
    <submittedName>
        <fullName evidence="2">Uncharacterized protein</fullName>
    </submittedName>
</protein>
<gene>
    <name evidence="2" type="ORF">Y10_26780</name>
</gene>